<evidence type="ECO:0000256" key="1">
    <source>
        <dbReference type="PROSITE-ProRule" id="PRU00103"/>
    </source>
</evidence>
<dbReference type="InterPro" id="IPR021133">
    <property type="entry name" value="HEAT_type_2"/>
</dbReference>
<dbReference type="InterPro" id="IPR016024">
    <property type="entry name" value="ARM-type_fold"/>
</dbReference>
<dbReference type="GO" id="GO:0019888">
    <property type="term" value="F:protein phosphatase regulator activity"/>
    <property type="evidence" value="ECO:0007669"/>
    <property type="project" value="TreeGrafter"/>
</dbReference>
<dbReference type="SUPFAM" id="SSF48371">
    <property type="entry name" value="ARM repeat"/>
    <property type="match status" value="1"/>
</dbReference>
<dbReference type="Proteomes" id="UP000004810">
    <property type="component" value="Unassembled WGS sequence"/>
</dbReference>
<dbReference type="PANTHER" id="PTHR21467:SF0">
    <property type="entry name" value="SERINE_THREONINE-PROTEIN PHOSPHATASE 4 REGULATORY SUBUNIT 4"/>
    <property type="match status" value="1"/>
</dbReference>
<proteinExistence type="predicted"/>
<evidence type="ECO:0000313" key="3">
    <source>
        <dbReference type="Proteomes" id="UP000004810"/>
    </source>
</evidence>
<feature type="non-terminal residue" evidence="2">
    <location>
        <position position="104"/>
    </location>
</feature>
<gene>
    <name evidence="2" type="ORF">WUBG_09585</name>
</gene>
<dbReference type="PROSITE" id="PS50077">
    <property type="entry name" value="HEAT_REPEAT"/>
    <property type="match status" value="1"/>
</dbReference>
<dbReference type="Gene3D" id="1.25.10.10">
    <property type="entry name" value="Leucine-rich Repeat Variant"/>
    <property type="match status" value="1"/>
</dbReference>
<dbReference type="InterPro" id="IPR011989">
    <property type="entry name" value="ARM-like"/>
</dbReference>
<name>J9AY15_WUCBA</name>
<comment type="caution">
    <text evidence="2">The sequence shown here is derived from an EMBL/GenBank/DDBJ whole genome shotgun (WGS) entry which is preliminary data.</text>
</comment>
<dbReference type="GO" id="GO:0008287">
    <property type="term" value="C:protein serine/threonine phosphatase complex"/>
    <property type="evidence" value="ECO:0007669"/>
    <property type="project" value="TreeGrafter"/>
</dbReference>
<dbReference type="GO" id="GO:0005829">
    <property type="term" value="C:cytosol"/>
    <property type="evidence" value="ECO:0007669"/>
    <property type="project" value="TreeGrafter"/>
</dbReference>
<dbReference type="PANTHER" id="PTHR21467">
    <property type="entry name" value="PROTEIN PHOSPHATASE 4 REGULATORY SUBUNIT 4 PPP4R4"/>
    <property type="match status" value="1"/>
</dbReference>
<evidence type="ECO:0008006" key="4">
    <source>
        <dbReference type="Google" id="ProtNLM"/>
    </source>
</evidence>
<accession>J9AY15</accession>
<feature type="repeat" description="HEAT" evidence="1">
    <location>
        <begin position="74"/>
        <end position="104"/>
    </location>
</feature>
<dbReference type="InterPro" id="IPR039918">
    <property type="entry name" value="PPP4R4"/>
</dbReference>
<evidence type="ECO:0000313" key="2">
    <source>
        <dbReference type="EMBL" id="EJW79505.1"/>
    </source>
</evidence>
<dbReference type="AlphaFoldDB" id="J9AY15"/>
<sequence length="104" mass="11647">MTVYFCCSVTAAAWLETLVEVIDQIPVSQLKQLIVPLTISQAETSQRAQRRVLATKLVDKLCRNLESFDIRRDIIPCVQMLCNDPNSNVRSSMAQHLAVVAESL</sequence>
<reference evidence="3" key="1">
    <citation type="submission" date="2012-08" db="EMBL/GenBank/DDBJ databases">
        <title>The Genome Sequence of Wuchereria bancrofti.</title>
        <authorList>
            <person name="Nutman T.B."/>
            <person name="Fink D.L."/>
            <person name="Russ C."/>
            <person name="Young S."/>
            <person name="Zeng Q."/>
            <person name="Koehrsen M."/>
            <person name="Alvarado L."/>
            <person name="Berlin A."/>
            <person name="Chapman S.B."/>
            <person name="Chen Z."/>
            <person name="Freedman E."/>
            <person name="Gellesch M."/>
            <person name="Goldberg J."/>
            <person name="Griggs A."/>
            <person name="Gujja S."/>
            <person name="Heilman E.R."/>
            <person name="Heiman D."/>
            <person name="Hepburn T."/>
            <person name="Howarth C."/>
            <person name="Jen D."/>
            <person name="Larson L."/>
            <person name="Lewis B."/>
            <person name="Mehta T."/>
            <person name="Park D."/>
            <person name="Pearson M."/>
            <person name="Roberts A."/>
            <person name="Saif S."/>
            <person name="Shea T."/>
            <person name="Shenoy N."/>
            <person name="Sisk P."/>
            <person name="Stolte C."/>
            <person name="Sykes S."/>
            <person name="Walk T."/>
            <person name="White J."/>
            <person name="Yandava C."/>
            <person name="Haas B."/>
            <person name="Henn M.R."/>
            <person name="Nusbaum C."/>
            <person name="Birren B."/>
        </authorList>
    </citation>
    <scope>NUCLEOTIDE SEQUENCE [LARGE SCALE GENOMIC DNA]</scope>
    <source>
        <strain evidence="3">NA</strain>
    </source>
</reference>
<protein>
    <recommendedName>
        <fullName evidence="4">HEAT repeat family protein</fullName>
    </recommendedName>
</protein>
<dbReference type="EMBL" id="ADBV01005400">
    <property type="protein sequence ID" value="EJW79505.1"/>
    <property type="molecule type" value="Genomic_DNA"/>
</dbReference>
<organism evidence="2 3">
    <name type="scientific">Wuchereria bancrofti</name>
    <dbReference type="NCBI Taxonomy" id="6293"/>
    <lineage>
        <taxon>Eukaryota</taxon>
        <taxon>Metazoa</taxon>
        <taxon>Ecdysozoa</taxon>
        <taxon>Nematoda</taxon>
        <taxon>Chromadorea</taxon>
        <taxon>Rhabditida</taxon>
        <taxon>Spirurina</taxon>
        <taxon>Spiruromorpha</taxon>
        <taxon>Filarioidea</taxon>
        <taxon>Onchocercidae</taxon>
        <taxon>Wuchereria</taxon>
    </lineage>
</organism>